<evidence type="ECO:0000313" key="1">
    <source>
        <dbReference type="EMBL" id="MDK2564115.1"/>
    </source>
</evidence>
<keyword evidence="2" id="KW-1185">Reference proteome</keyword>
<name>A0ABT7EF45_9FIRM</name>
<dbReference type="EMBL" id="JASKYM010000005">
    <property type="protein sequence ID" value="MDK2564115.1"/>
    <property type="molecule type" value="Genomic_DNA"/>
</dbReference>
<reference evidence="1 2" key="1">
    <citation type="submission" date="2023-05" db="EMBL/GenBank/DDBJ databases">
        <title>Rombocin, a short stable natural nisin variant, displays selective antimicrobial activity against Listeria monocytogenes and employs dual mode of action to kill target bacterial strains.</title>
        <authorList>
            <person name="Wambui J."/>
            <person name="Stephan R."/>
            <person name="Kuipers O.P."/>
        </authorList>
    </citation>
    <scope>NUCLEOTIDE SEQUENCE [LARGE SCALE GENOMIC DNA]</scope>
    <source>
        <strain evidence="1 2">RC002</strain>
    </source>
</reference>
<dbReference type="RefSeq" id="WP_284133046.1">
    <property type="nucleotide sequence ID" value="NZ_JASKYM010000005.1"/>
</dbReference>
<proteinExistence type="predicted"/>
<accession>A0ABT7EF45</accession>
<organism evidence="1 2">
    <name type="scientific">Romboutsia sedimentorum</name>
    <dbReference type="NCBI Taxonomy" id="1368474"/>
    <lineage>
        <taxon>Bacteria</taxon>
        <taxon>Bacillati</taxon>
        <taxon>Bacillota</taxon>
        <taxon>Clostridia</taxon>
        <taxon>Peptostreptococcales</taxon>
        <taxon>Peptostreptococcaceae</taxon>
        <taxon>Romboutsia</taxon>
    </lineage>
</organism>
<comment type="caution">
    <text evidence="1">The sequence shown here is derived from an EMBL/GenBank/DDBJ whole genome shotgun (WGS) entry which is preliminary data.</text>
</comment>
<gene>
    <name evidence="1" type="ORF">QOZ84_11190</name>
</gene>
<sequence length="75" mass="8800">MNINYDILQNLLRCNKNLKLKFRGDSTILDVLLYTEVILTLELESSDLTKYSKLIYESILDLEGITIYIPKIYIK</sequence>
<evidence type="ECO:0000313" key="2">
    <source>
        <dbReference type="Proteomes" id="UP001301012"/>
    </source>
</evidence>
<dbReference type="Proteomes" id="UP001301012">
    <property type="component" value="Unassembled WGS sequence"/>
</dbReference>
<protein>
    <submittedName>
        <fullName evidence="1">Uncharacterized protein</fullName>
    </submittedName>
</protein>